<evidence type="ECO:0000313" key="6">
    <source>
        <dbReference type="EMBL" id="MCI2240758.1"/>
    </source>
</evidence>
<dbReference type="PANTHER" id="PTHR37955:SF1">
    <property type="entry name" value="DEP DOMAIN-CONTAINING PROTEIN"/>
    <property type="match status" value="1"/>
</dbReference>
<keyword evidence="3 5" id="KW-1133">Transmembrane helix</keyword>
<feature type="transmembrane region" description="Helical" evidence="5">
    <location>
        <begin position="126"/>
        <end position="146"/>
    </location>
</feature>
<evidence type="ECO:0000256" key="3">
    <source>
        <dbReference type="ARBA" id="ARBA00022989"/>
    </source>
</evidence>
<feature type="transmembrane region" description="Helical" evidence="5">
    <location>
        <begin position="152"/>
        <end position="175"/>
    </location>
</feature>
<keyword evidence="7" id="KW-1185">Reference proteome</keyword>
<evidence type="ECO:0000256" key="4">
    <source>
        <dbReference type="ARBA" id="ARBA00023136"/>
    </source>
</evidence>
<evidence type="ECO:0000256" key="1">
    <source>
        <dbReference type="ARBA" id="ARBA00004141"/>
    </source>
</evidence>
<feature type="transmembrane region" description="Helical" evidence="5">
    <location>
        <begin position="276"/>
        <end position="296"/>
    </location>
</feature>
<protein>
    <submittedName>
        <fullName evidence="6">TDT family transporter</fullName>
    </submittedName>
</protein>
<dbReference type="InterPro" id="IPR052951">
    <property type="entry name" value="Tellurite_res_ion_channel"/>
</dbReference>
<gene>
    <name evidence="6" type="ORF">LPT13_00080</name>
</gene>
<feature type="transmembrane region" description="Helical" evidence="5">
    <location>
        <begin position="243"/>
        <end position="264"/>
    </location>
</feature>
<dbReference type="Proteomes" id="UP001430755">
    <property type="component" value="Unassembled WGS sequence"/>
</dbReference>
<sequence>MRELIKKVPIPTAGVALGLAALGNLLQPYTEIAHGVCGLLALALVSLLAAKIVLFPSMIRDDLHNSILASVSATLFMALMQLAGYLAPVAIVPAFGLWICAVAAHLSLMVWFSFRFIRRFKLHEVFPTYFICYVGIIVASVTSPAFSMESLGYGLFWLGFACYAVLLAVVTLRYLRHEIPEPARPLFCIYAAPMSLSLVGYLSTSPNPNPVFVGVLMVLAQALFAMVLTRLPKLVALKFYPSFAAMTFPFVISATALSKGVAFLTGAGVALPFPEALQVLIGLETAFAAIMVLFVLGHYVRFFYERVEHPQAAAVVQESQMNARFAENFEN</sequence>
<proteinExistence type="predicted"/>
<accession>A0ABS9WD26</accession>
<keyword evidence="4 5" id="KW-0472">Membrane</keyword>
<feature type="transmembrane region" description="Helical" evidence="5">
    <location>
        <begin position="67"/>
        <end position="87"/>
    </location>
</feature>
<feature type="transmembrane region" description="Helical" evidence="5">
    <location>
        <begin position="210"/>
        <end position="231"/>
    </location>
</feature>
<evidence type="ECO:0000256" key="2">
    <source>
        <dbReference type="ARBA" id="ARBA00022692"/>
    </source>
</evidence>
<dbReference type="CDD" id="cd09325">
    <property type="entry name" value="TDT_C4-dicarb_trans"/>
    <property type="match status" value="1"/>
</dbReference>
<reference evidence="6" key="1">
    <citation type="submission" date="2021-11" db="EMBL/GenBank/DDBJ databases">
        <title>A Novel Adlercreutzia Species, isolated from a Allomyrina dichotoma larva feces.</title>
        <authorList>
            <person name="Suh M.K."/>
        </authorList>
    </citation>
    <scope>NUCLEOTIDE SEQUENCE</scope>
    <source>
        <strain evidence="6">JBNU-10</strain>
    </source>
</reference>
<comment type="caution">
    <text evidence="6">The sequence shown here is derived from an EMBL/GenBank/DDBJ whole genome shotgun (WGS) entry which is preliminary data.</text>
</comment>
<dbReference type="RefSeq" id="WP_242162310.1">
    <property type="nucleotide sequence ID" value="NZ_JAJMLW010000001.1"/>
</dbReference>
<evidence type="ECO:0000256" key="5">
    <source>
        <dbReference type="SAM" id="Phobius"/>
    </source>
</evidence>
<evidence type="ECO:0000313" key="7">
    <source>
        <dbReference type="Proteomes" id="UP001430755"/>
    </source>
</evidence>
<keyword evidence="2 5" id="KW-0812">Transmembrane</keyword>
<comment type="subcellular location">
    <subcellularLocation>
        <location evidence="1">Membrane</location>
        <topology evidence="1">Multi-pass membrane protein</topology>
    </subcellularLocation>
</comment>
<dbReference type="InterPro" id="IPR004695">
    <property type="entry name" value="SLAC1/Mae1/Ssu1/TehA"/>
</dbReference>
<feature type="transmembrane region" description="Helical" evidence="5">
    <location>
        <begin position="93"/>
        <end position="114"/>
    </location>
</feature>
<dbReference type="PANTHER" id="PTHR37955">
    <property type="entry name" value="TELLURITE RESISTANCE PROTEIN TEHA"/>
    <property type="match status" value="1"/>
</dbReference>
<dbReference type="Gene3D" id="1.50.10.150">
    <property type="entry name" value="Voltage-dependent anion channel"/>
    <property type="match status" value="1"/>
</dbReference>
<dbReference type="InterPro" id="IPR038665">
    <property type="entry name" value="Voltage-dep_anion_channel_sf"/>
</dbReference>
<dbReference type="EMBL" id="JAJMLW010000001">
    <property type="protein sequence ID" value="MCI2240758.1"/>
    <property type="molecule type" value="Genomic_DNA"/>
</dbReference>
<name>A0ABS9WD26_9ACTN</name>
<dbReference type="Pfam" id="PF03595">
    <property type="entry name" value="SLAC1"/>
    <property type="match status" value="1"/>
</dbReference>
<organism evidence="6 7">
    <name type="scientific">Adlercreutzia faecimuris</name>
    <dbReference type="NCBI Taxonomy" id="2897341"/>
    <lineage>
        <taxon>Bacteria</taxon>
        <taxon>Bacillati</taxon>
        <taxon>Actinomycetota</taxon>
        <taxon>Coriobacteriia</taxon>
        <taxon>Eggerthellales</taxon>
        <taxon>Eggerthellaceae</taxon>
        <taxon>Adlercreutzia</taxon>
    </lineage>
</organism>
<feature type="transmembrane region" description="Helical" evidence="5">
    <location>
        <begin position="32"/>
        <end position="55"/>
    </location>
</feature>
<feature type="transmembrane region" description="Helical" evidence="5">
    <location>
        <begin position="187"/>
        <end position="204"/>
    </location>
</feature>